<name>A0A256G7Y9_9HYPH</name>
<protein>
    <submittedName>
        <fullName evidence="2">Uncharacterized protein</fullName>
    </submittedName>
</protein>
<dbReference type="Proteomes" id="UP000216188">
    <property type="component" value="Unassembled WGS sequence"/>
</dbReference>
<evidence type="ECO:0000256" key="1">
    <source>
        <dbReference type="SAM" id="Phobius"/>
    </source>
</evidence>
<organism evidence="2 3">
    <name type="scientific">Brucella pseudogrignonensis</name>
    <dbReference type="NCBI Taxonomy" id="419475"/>
    <lineage>
        <taxon>Bacteria</taxon>
        <taxon>Pseudomonadati</taxon>
        <taxon>Pseudomonadota</taxon>
        <taxon>Alphaproteobacteria</taxon>
        <taxon>Hyphomicrobiales</taxon>
        <taxon>Brucellaceae</taxon>
        <taxon>Brucella/Ochrobactrum group</taxon>
        <taxon>Brucella</taxon>
    </lineage>
</organism>
<gene>
    <name evidence="2" type="ORF">CEV34_4173</name>
</gene>
<feature type="transmembrane region" description="Helical" evidence="1">
    <location>
        <begin position="12"/>
        <end position="33"/>
    </location>
</feature>
<sequence>MIKKLQSLPGQSVSIACSALLIVASVVTALMWWQQLRISYADIAAHSYSLNKASGVHVSKFTDIREAVGTKSNSNAYGFYLGEVSRTFGAADGGFLWAIQQPGADWLAQSGTNRQRVPINPVTNNDYIFGIQRSTKINIMPLEDFPSTLIGQWVVLTDASGHNIEAVVSSGTQSEITIIGDLPADFFPTRITSLKGAKRTGEEITLISTTSLASNVRGGVVSGTDGHGVYLYAPGWSGKPRFRPTIGDTVSFVSGDKRKIEHVIMLGGGYFALLGGDRLQPHFFNRADIVTVTANKPAPPHGLTIRVNPVSNETFLNGRERKLRVAVDATSHIKQGALISLDSGGGPFFVGAADGDHVEIDIQTSLAMQACLAGIQSHDGVFFDGLSGVAAEWFLKKRFGVSEIRSCLNENSPIVNSLGGSIARWKDLTETQEQSIAAAFSSYKQISMEQVWYRSMNLDLVTATNDQPAPTPQRSSNIHEKSVWEVYPGSMVNVLYHKKNPAPLELLIHALSRKDRENYYKTFGSVAPDYFNFAKPRQFTPWLVNWHWPLFKQVLEHYKLQYSNPDFSFWKRDSATDYRETDSQQISTSLPVKLPSLEAADSCAYTLREVVISYDVTNSVSYIPVIGRSTRYLISINGVDTSLLPPTPVSLPTDVSTFSFPVFARAGDKVELDIKKLGPLADYADIKIQSVAVSNISVGDRELEEMFLENEGIKMIAGDKAGCSVTNIARQ</sequence>
<evidence type="ECO:0000313" key="3">
    <source>
        <dbReference type="Proteomes" id="UP000216188"/>
    </source>
</evidence>
<evidence type="ECO:0000313" key="2">
    <source>
        <dbReference type="EMBL" id="OYR22781.1"/>
    </source>
</evidence>
<reference evidence="2 3" key="1">
    <citation type="submission" date="2017-07" db="EMBL/GenBank/DDBJ databases">
        <title>Phylogenetic study on the rhizospheric bacterium Ochrobactrum sp. A44.</title>
        <authorList>
            <person name="Krzyzanowska D.M."/>
            <person name="Ossowicki A."/>
            <person name="Rajewska M."/>
            <person name="Maciag T."/>
            <person name="Kaczynski Z."/>
            <person name="Czerwicka M."/>
            <person name="Jafra S."/>
        </authorList>
    </citation>
    <scope>NUCLEOTIDE SEQUENCE [LARGE SCALE GENOMIC DNA]</scope>
    <source>
        <strain evidence="2 3">CCUG 30717</strain>
    </source>
</reference>
<comment type="caution">
    <text evidence="2">The sequence shown here is derived from an EMBL/GenBank/DDBJ whole genome shotgun (WGS) entry which is preliminary data.</text>
</comment>
<keyword evidence="1" id="KW-1133">Transmembrane helix</keyword>
<keyword evidence="1" id="KW-0812">Transmembrane</keyword>
<dbReference type="PROSITE" id="PS51257">
    <property type="entry name" value="PROKAR_LIPOPROTEIN"/>
    <property type="match status" value="1"/>
</dbReference>
<keyword evidence="3" id="KW-1185">Reference proteome</keyword>
<accession>A0A256G7Y9</accession>
<dbReference type="EMBL" id="NNRM01000043">
    <property type="protein sequence ID" value="OYR22781.1"/>
    <property type="molecule type" value="Genomic_DNA"/>
</dbReference>
<dbReference type="AlphaFoldDB" id="A0A256G7Y9"/>
<dbReference type="RefSeq" id="WP_094544341.1">
    <property type="nucleotide sequence ID" value="NZ_JBHEEM010000021.1"/>
</dbReference>
<proteinExistence type="predicted"/>
<keyword evidence="1" id="KW-0472">Membrane</keyword>